<dbReference type="GO" id="GO:0006412">
    <property type="term" value="P:translation"/>
    <property type="evidence" value="ECO:0007669"/>
    <property type="project" value="InterPro"/>
</dbReference>
<keyword evidence="5" id="KW-1185">Reference proteome</keyword>
<evidence type="ECO:0000313" key="5">
    <source>
        <dbReference type="Proteomes" id="UP001420932"/>
    </source>
</evidence>
<name>A0AAP0E0Z5_9MAGN</name>
<keyword evidence="3" id="KW-0687">Ribonucleoprotein</keyword>
<dbReference type="Gene3D" id="3.30.420.80">
    <property type="entry name" value="Ribosomal protein S11"/>
    <property type="match status" value="1"/>
</dbReference>
<dbReference type="GO" id="GO:0003735">
    <property type="term" value="F:structural constituent of ribosome"/>
    <property type="evidence" value="ECO:0007669"/>
    <property type="project" value="InterPro"/>
</dbReference>
<dbReference type="GO" id="GO:1990904">
    <property type="term" value="C:ribonucleoprotein complex"/>
    <property type="evidence" value="ECO:0007669"/>
    <property type="project" value="UniProtKB-KW"/>
</dbReference>
<accession>A0AAP0E0Z5</accession>
<comment type="similarity">
    <text evidence="1">Belongs to the universal ribosomal protein uS11 family.</text>
</comment>
<dbReference type="HAMAP" id="MF_01310">
    <property type="entry name" value="Ribosomal_uS11"/>
    <property type="match status" value="1"/>
</dbReference>
<evidence type="ECO:0000256" key="2">
    <source>
        <dbReference type="ARBA" id="ARBA00022980"/>
    </source>
</evidence>
<gene>
    <name evidence="4" type="ORF">Syun_031906</name>
</gene>
<dbReference type="Pfam" id="PF00411">
    <property type="entry name" value="Ribosomal_S11"/>
    <property type="match status" value="1"/>
</dbReference>
<dbReference type="InterPro" id="IPR036967">
    <property type="entry name" value="Ribosomal_uS11_sf"/>
</dbReference>
<dbReference type="PANTHER" id="PTHR11759">
    <property type="entry name" value="40S RIBOSOMAL PROTEIN S14/30S RIBOSOMAL PROTEIN S11"/>
    <property type="match status" value="1"/>
</dbReference>
<dbReference type="AlphaFoldDB" id="A0AAP0E0Z5"/>
<evidence type="ECO:0000313" key="4">
    <source>
        <dbReference type="EMBL" id="KAK9082352.1"/>
    </source>
</evidence>
<evidence type="ECO:0000256" key="3">
    <source>
        <dbReference type="ARBA" id="ARBA00023274"/>
    </source>
</evidence>
<organism evidence="4 5">
    <name type="scientific">Stephania yunnanensis</name>
    <dbReference type="NCBI Taxonomy" id="152371"/>
    <lineage>
        <taxon>Eukaryota</taxon>
        <taxon>Viridiplantae</taxon>
        <taxon>Streptophyta</taxon>
        <taxon>Embryophyta</taxon>
        <taxon>Tracheophyta</taxon>
        <taxon>Spermatophyta</taxon>
        <taxon>Magnoliopsida</taxon>
        <taxon>Ranunculales</taxon>
        <taxon>Menispermaceae</taxon>
        <taxon>Menispermoideae</taxon>
        <taxon>Cissampelideae</taxon>
        <taxon>Stephania</taxon>
    </lineage>
</organism>
<dbReference type="Proteomes" id="UP001420932">
    <property type="component" value="Unassembled WGS sequence"/>
</dbReference>
<reference evidence="4 5" key="1">
    <citation type="submission" date="2024-01" db="EMBL/GenBank/DDBJ databases">
        <title>Genome assemblies of Stephania.</title>
        <authorList>
            <person name="Yang L."/>
        </authorList>
    </citation>
    <scope>NUCLEOTIDE SEQUENCE [LARGE SCALE GENOMIC DNA]</scope>
    <source>
        <strain evidence="4">YNDBR</strain>
        <tissue evidence="4">Leaf</tissue>
    </source>
</reference>
<evidence type="ECO:0008006" key="6">
    <source>
        <dbReference type="Google" id="ProtNLM"/>
    </source>
</evidence>
<proteinExistence type="inferred from homology"/>
<dbReference type="GO" id="GO:0005840">
    <property type="term" value="C:ribosome"/>
    <property type="evidence" value="ECO:0007669"/>
    <property type="project" value="UniProtKB-KW"/>
</dbReference>
<dbReference type="InterPro" id="IPR001971">
    <property type="entry name" value="Ribosomal_uS11"/>
</dbReference>
<evidence type="ECO:0000256" key="1">
    <source>
        <dbReference type="ARBA" id="ARBA00006194"/>
    </source>
</evidence>
<sequence length="287" mass="32607">MLPRSLWFHSCCCWRYTSLFSVWNDIREIDAQPAMSDNGAEVVNLSAPLQWHTTLDLTAGPVVSLEARARSPLRSVKERGKAKWNEWLKGLMSESATKSKCCLNTENTMPQEKTTAERVEQQVFAGRSFKSMNFVQSISENDEQLERKNKDFVHLPPIHNNTFVTVTDAMGNQKTGASAGCLEEFKGGSRLSRYAAEATAEHVGRSARKMGMKSVVMKVKGYTYFRKKKAVILSWREGYTFAECKRSEGVGDQSQIMYIHDVTQLPHNGCRLPRKRRVQIVPRSYPF</sequence>
<comment type="caution">
    <text evidence="4">The sequence shown here is derived from an EMBL/GenBank/DDBJ whole genome shotgun (WGS) entry which is preliminary data.</text>
</comment>
<keyword evidence="2" id="KW-0689">Ribosomal protein</keyword>
<dbReference type="EMBL" id="JBBNAF010000028">
    <property type="protein sequence ID" value="KAK9082352.1"/>
    <property type="molecule type" value="Genomic_DNA"/>
</dbReference>
<dbReference type="SUPFAM" id="SSF53137">
    <property type="entry name" value="Translational machinery components"/>
    <property type="match status" value="1"/>
</dbReference>
<protein>
    <recommendedName>
        <fullName evidence="6">Ribosomal protein S11</fullName>
    </recommendedName>
</protein>